<protein>
    <submittedName>
        <fullName evidence="1">Uncharacterized protein</fullName>
    </submittedName>
</protein>
<reference evidence="1" key="1">
    <citation type="submission" date="2018-07" db="EMBL/GenBank/DDBJ databases">
        <authorList>
            <person name="Quirk P.G."/>
            <person name="Krulwich T.A."/>
        </authorList>
    </citation>
    <scope>NUCLEOTIDE SEQUENCE</scope>
    <source>
        <strain evidence="1">Anand</strain>
    </source>
</reference>
<name>A0A3B0MUY4_THEAN</name>
<evidence type="ECO:0000313" key="1">
    <source>
        <dbReference type="EMBL" id="SVP93535.1"/>
    </source>
</evidence>
<organism evidence="1">
    <name type="scientific">Theileria annulata</name>
    <dbReference type="NCBI Taxonomy" id="5874"/>
    <lineage>
        <taxon>Eukaryota</taxon>
        <taxon>Sar</taxon>
        <taxon>Alveolata</taxon>
        <taxon>Apicomplexa</taxon>
        <taxon>Aconoidasida</taxon>
        <taxon>Piroplasmida</taxon>
        <taxon>Theileriidae</taxon>
        <taxon>Theileria</taxon>
    </lineage>
</organism>
<proteinExistence type="predicted"/>
<dbReference type="AlphaFoldDB" id="A0A3B0MUY4"/>
<sequence>MGKSISEELFSRISTLYTTLKLETFNFVNKVSGDDNVESDSESDSVIIIETPDEADNKFIELLYGKISELNSLRNEINENSRKKCLNITLEHLVNISVSLHISIENLIDDVCNKFGIDKDQINSLNNDINLNQDKKIFMVNKTISDVDDKDINMLDLENLGLSEETKKLLGIN</sequence>
<dbReference type="EMBL" id="UIVT01000003">
    <property type="protein sequence ID" value="SVP93535.1"/>
    <property type="molecule type" value="Genomic_DNA"/>
</dbReference>
<dbReference type="VEuPathDB" id="PiroplasmaDB:TA04290"/>
<accession>A0A3B0MUY4</accession>
<gene>
    <name evidence="1" type="ORF">TAT_000252800</name>
</gene>